<dbReference type="PANTHER" id="PTHR34978:SF3">
    <property type="entry name" value="SLR0241 PROTEIN"/>
    <property type="match status" value="1"/>
</dbReference>
<dbReference type="Proteomes" id="UP000316855">
    <property type="component" value="Chromosome"/>
</dbReference>
<dbReference type="Gene3D" id="2.60.40.1120">
    <property type="entry name" value="Carboxypeptidase-like, regulatory domain"/>
    <property type="match status" value="2"/>
</dbReference>
<dbReference type="KEGG" id="gax:Pan161_02050"/>
<evidence type="ECO:0000256" key="2">
    <source>
        <dbReference type="SAM" id="Phobius"/>
    </source>
</evidence>
<dbReference type="Pfam" id="PF05569">
    <property type="entry name" value="Peptidase_M56"/>
    <property type="match status" value="1"/>
</dbReference>
<keyword evidence="5" id="KW-1185">Reference proteome</keyword>
<dbReference type="PANTHER" id="PTHR34978">
    <property type="entry name" value="POSSIBLE SENSOR-TRANSDUCER PROTEIN BLAR"/>
    <property type="match status" value="1"/>
</dbReference>
<dbReference type="RefSeq" id="WP_145223755.1">
    <property type="nucleotide sequence ID" value="NZ_CP036343.1"/>
</dbReference>
<keyword evidence="2" id="KW-0812">Transmembrane</keyword>
<proteinExistence type="predicted"/>
<evidence type="ECO:0000313" key="5">
    <source>
        <dbReference type="Proteomes" id="UP000316855"/>
    </source>
</evidence>
<dbReference type="InterPro" id="IPR052173">
    <property type="entry name" value="Beta-lactam_resp_regulator"/>
</dbReference>
<evidence type="ECO:0000256" key="1">
    <source>
        <dbReference type="SAM" id="MobiDB-lite"/>
    </source>
</evidence>
<evidence type="ECO:0000313" key="4">
    <source>
        <dbReference type="EMBL" id="QDT88587.1"/>
    </source>
</evidence>
<dbReference type="OrthoDB" id="213120at2"/>
<dbReference type="SUPFAM" id="SSF49464">
    <property type="entry name" value="Carboxypeptidase regulatory domain-like"/>
    <property type="match status" value="2"/>
</dbReference>
<accession>A0A517V6F5</accession>
<dbReference type="EMBL" id="CP036343">
    <property type="protein sequence ID" value="QDT88587.1"/>
    <property type="molecule type" value="Genomic_DNA"/>
</dbReference>
<dbReference type="CDD" id="cd07341">
    <property type="entry name" value="M56_BlaR1_MecR1_like"/>
    <property type="match status" value="1"/>
</dbReference>
<name>A0A517V6F5_9PLAN</name>
<reference evidence="4 5" key="1">
    <citation type="submission" date="2019-02" db="EMBL/GenBank/DDBJ databases">
        <title>Deep-cultivation of Planctomycetes and their phenomic and genomic characterization uncovers novel biology.</title>
        <authorList>
            <person name="Wiegand S."/>
            <person name="Jogler M."/>
            <person name="Boedeker C."/>
            <person name="Pinto D."/>
            <person name="Vollmers J."/>
            <person name="Rivas-Marin E."/>
            <person name="Kohn T."/>
            <person name="Peeters S.H."/>
            <person name="Heuer A."/>
            <person name="Rast P."/>
            <person name="Oberbeckmann S."/>
            <person name="Bunk B."/>
            <person name="Jeske O."/>
            <person name="Meyerdierks A."/>
            <person name="Storesund J.E."/>
            <person name="Kallscheuer N."/>
            <person name="Luecker S."/>
            <person name="Lage O.M."/>
            <person name="Pohl T."/>
            <person name="Merkel B.J."/>
            <person name="Hornburger P."/>
            <person name="Mueller R.-W."/>
            <person name="Bruemmer F."/>
            <person name="Labrenz M."/>
            <person name="Spormann A.M."/>
            <person name="Op den Camp H."/>
            <person name="Overmann J."/>
            <person name="Amann R."/>
            <person name="Jetten M.S.M."/>
            <person name="Mascher T."/>
            <person name="Medema M.H."/>
            <person name="Devos D.P."/>
            <person name="Kaster A.-K."/>
            <person name="Ovreas L."/>
            <person name="Rohde M."/>
            <person name="Galperin M.Y."/>
            <person name="Jogler C."/>
        </authorList>
    </citation>
    <scope>NUCLEOTIDE SEQUENCE [LARGE SCALE GENOMIC DNA]</scope>
    <source>
        <strain evidence="4 5">Pan161</strain>
    </source>
</reference>
<feature type="transmembrane region" description="Helical" evidence="2">
    <location>
        <begin position="371"/>
        <end position="392"/>
    </location>
</feature>
<feature type="domain" description="Peptidase M56" evidence="3">
    <location>
        <begin position="166"/>
        <end position="358"/>
    </location>
</feature>
<sequence length="1486" mass="163576">MPFFGLSPQFGLLVLNIAAASIFVGLVAIFAGRLARSGSLPTRHGMYCVALVLMLISPLVIWGAASLGLGAVPITIGLAVSEAVSASGRSLPVINEELPPVQASESITTNQAEHIAPDRITARPDNQPGMPVAELSGESLPPAVSTELLPSQPRLLRGEVIRGAGAVLVLIWSFVSAWYLVNLVRSLFTIRRLRRSLRPSTDPRVINALHQATPDAGQRVCLTVFESHIVPAPLTLGLWRSAIVIPDGLAETLGEDELTCVLAHEAAHVKRHDTTIAFLQQLAVIGFWWNPLLHMINRRIGQLREQICDDYVVEQRGAGLPLAEAIVKVAEWSVGRNVPVPLTITLLDDTGDMEQRIIRLMKPARPLSIRLNLRSATLVGLFGMLLAAIPLMPVVRAQIVSPETAAPEKVTTQIVEAKPVATDEEPGEWHVRIHAVDAEGKPIPNPQIGVRTGSQKEPDWQTGSPDGKFTLTFSTRKQRYCYLLARASGYAPMRAFWGRSQSQAEEMLPAELTFQMTKAITVGGTVVDQDNEPIANASVLFSAGSQKTNPTQRPENSFYEEKYVTDQQGRWRCDLAPSDISSASLKVSHPDYASQPTTFDQTNQIPELRKLTHSWTLKKGFVITGRVVDTDGEPVTGAILGLGELNTSSQKGPFARTDAAGWYRFERVSPQHELRNDDDPIRFTITILKRGYMPVLESVPGYGKRPLGDSTEQKRVVNFTLKPGVKVKLHVVDTQGQPVSGAWVTLNNWHDTTTLRVLQRYELPAMTDEAGNWEWNNAPPDELISYDLGKSGYAMVQNLRITASDAETKQTVILKEPQLITGNVIDAKTRQPISEFVVGRGFERVAGHPDGLYWTSDLARGKNGVYQMRVTMPGSGRYTYRAQAKGYETAVSKSTRFKPGKTTLNFELQPVPQEPDMRGVNTDSQVKDIVRQNQREADKVKSAVFVPRKNTISGRIVNQQQQGIGGATVALVAFSNMEMQNFSGQGRVIAETVADSLGNYAIQVPAEELKKRNFGAVWAKAKGHVAARSNWSTVISALTEKKRPELVLSATPGTWVEVLDATGAPRAGVRAIPRSIGVPRGVGHPLPIKWEKESTGTTDENGKAHLPHVDPAALKEIVLIPPGGMGSLRYNQNFFLNVRPAEEEPHFKLQLPETGSVKGQLVVAEGFVLPQDLQFRLESVPYRPPGFQHVVDVPIAADGTFSIDKLAVGPIFVPAFLPEDQPLRADVAARIEVKANEETQLKIPVAPGVKVQGRIQKSDTQENVKNYEMTLIYGQSISNRGSRFGGLSFKVVTDAEGRFECIVPPGPINLRMNRIADGYAAVTSWLPREQRGTWGMKFDIPDQESFDLGTIELVKNERITGKVVDLNNRPLVDWRVYGFPKIPNFTQGETMNSMAGVSTNQEGVFKGRYPQTYPPAYWKVSHRVWETKYKFKDMRYVARVISHKPFILQIDTAKVWTEGEPIPYDPIPLSEPVPATKAEDSTGENN</sequence>
<dbReference type="Gene3D" id="3.30.2010.10">
    <property type="entry name" value="Metalloproteases ('zincins'), catalytic domain"/>
    <property type="match status" value="1"/>
</dbReference>
<organism evidence="4 5">
    <name type="scientific">Gimesia algae</name>
    <dbReference type="NCBI Taxonomy" id="2527971"/>
    <lineage>
        <taxon>Bacteria</taxon>
        <taxon>Pseudomonadati</taxon>
        <taxon>Planctomycetota</taxon>
        <taxon>Planctomycetia</taxon>
        <taxon>Planctomycetales</taxon>
        <taxon>Planctomycetaceae</taxon>
        <taxon>Gimesia</taxon>
    </lineage>
</organism>
<feature type="transmembrane region" description="Helical" evidence="2">
    <location>
        <begin position="44"/>
        <end position="65"/>
    </location>
</feature>
<keyword evidence="2" id="KW-1133">Transmembrane helix</keyword>
<dbReference type="InterPro" id="IPR008756">
    <property type="entry name" value="Peptidase_M56"/>
</dbReference>
<keyword evidence="2" id="KW-0472">Membrane</keyword>
<dbReference type="InterPro" id="IPR008969">
    <property type="entry name" value="CarboxyPept-like_regulatory"/>
</dbReference>
<protein>
    <submittedName>
        <fullName evidence="4">Regulatory protein BlaR1</fullName>
    </submittedName>
</protein>
<feature type="region of interest" description="Disordered" evidence="1">
    <location>
        <begin position="1466"/>
        <end position="1486"/>
    </location>
</feature>
<gene>
    <name evidence="4" type="primary">blaR1_3</name>
    <name evidence="4" type="ORF">Pan161_02050</name>
</gene>
<feature type="transmembrane region" description="Helical" evidence="2">
    <location>
        <begin position="164"/>
        <end position="188"/>
    </location>
</feature>
<feature type="transmembrane region" description="Helical" evidence="2">
    <location>
        <begin position="12"/>
        <end position="32"/>
    </location>
</feature>
<evidence type="ECO:0000259" key="3">
    <source>
        <dbReference type="Pfam" id="PF05569"/>
    </source>
</evidence>